<keyword evidence="4 5" id="KW-0732">Signal</keyword>
<comment type="subcellular location">
    <subcellularLocation>
        <location evidence="1 5">Secreted</location>
    </subcellularLocation>
</comment>
<proteinExistence type="inferred from homology"/>
<evidence type="ECO:0000256" key="2">
    <source>
        <dbReference type="ARBA" id="ARBA00010400"/>
    </source>
</evidence>
<evidence type="ECO:0000256" key="5">
    <source>
        <dbReference type="RuleBase" id="RU367124"/>
    </source>
</evidence>
<evidence type="ECO:0000313" key="6">
    <source>
        <dbReference type="EMBL" id="ETO86035.1"/>
    </source>
</evidence>
<evidence type="ECO:0000256" key="3">
    <source>
        <dbReference type="ARBA" id="ARBA00022525"/>
    </source>
</evidence>
<sequence>MRSHVLLILATLCLLLSTAGAASSSTVNSPVRELSTEFVSNEQRRLRGDNNNKLVTDGFNANDEERTISTTLARMKNEISGSMKKFWASIVERLYKVWRKKSRVQNTAVAVGT</sequence>
<comment type="similarity">
    <text evidence="2 5">Belongs to the RxLR effector family.</text>
</comment>
<comment type="function">
    <text evidence="5">Effector that suppresses plant defense responses during pathogen infection.</text>
</comment>
<keyword evidence="3 5" id="KW-0964">Secreted</keyword>
<accession>A0A081B4H4</accession>
<dbReference type="InterPro" id="IPR031825">
    <property type="entry name" value="RXLR"/>
</dbReference>
<dbReference type="OrthoDB" id="142792at2759"/>
<dbReference type="Pfam" id="PF16810">
    <property type="entry name" value="RXLR"/>
    <property type="match status" value="1"/>
</dbReference>
<evidence type="ECO:0000256" key="4">
    <source>
        <dbReference type="ARBA" id="ARBA00022729"/>
    </source>
</evidence>
<dbReference type="EMBL" id="ANJA01000092">
    <property type="protein sequence ID" value="ETO86035.1"/>
    <property type="molecule type" value="Genomic_DNA"/>
</dbReference>
<evidence type="ECO:0000256" key="1">
    <source>
        <dbReference type="ARBA" id="ARBA00004613"/>
    </source>
</evidence>
<organism evidence="6 7">
    <name type="scientific">Phytophthora nicotianae P1976</name>
    <dbReference type="NCBI Taxonomy" id="1317066"/>
    <lineage>
        <taxon>Eukaryota</taxon>
        <taxon>Sar</taxon>
        <taxon>Stramenopiles</taxon>
        <taxon>Oomycota</taxon>
        <taxon>Peronosporomycetes</taxon>
        <taxon>Peronosporales</taxon>
        <taxon>Peronosporaceae</taxon>
        <taxon>Phytophthora</taxon>
    </lineage>
</organism>
<protein>
    <recommendedName>
        <fullName evidence="5">RxLR effector protein</fullName>
    </recommendedName>
</protein>
<comment type="caution">
    <text evidence="6">The sequence shown here is derived from an EMBL/GenBank/DDBJ whole genome shotgun (WGS) entry which is preliminary data.</text>
</comment>
<feature type="signal peptide" evidence="5">
    <location>
        <begin position="1"/>
        <end position="21"/>
    </location>
</feature>
<evidence type="ECO:0000313" key="7">
    <source>
        <dbReference type="Proteomes" id="UP000028582"/>
    </source>
</evidence>
<feature type="chain" id="PRO_5044986445" description="RxLR effector protein" evidence="5">
    <location>
        <begin position="22"/>
        <end position="113"/>
    </location>
</feature>
<dbReference type="AlphaFoldDB" id="A0A081B4H4"/>
<reference evidence="6 7" key="1">
    <citation type="submission" date="2013-11" db="EMBL/GenBank/DDBJ databases">
        <title>The Genome Sequence of Phytophthora parasitica P1976.</title>
        <authorList>
            <consortium name="The Broad Institute Genomics Platform"/>
            <person name="Russ C."/>
            <person name="Tyler B."/>
            <person name="Panabieres F."/>
            <person name="Shan W."/>
            <person name="Tripathy S."/>
            <person name="Grunwald N."/>
            <person name="Machado M."/>
            <person name="Johnson C.S."/>
            <person name="Walker B."/>
            <person name="Young S."/>
            <person name="Zeng Q."/>
            <person name="Gargeya S."/>
            <person name="Fitzgerald M."/>
            <person name="Haas B."/>
            <person name="Abouelleil A."/>
            <person name="Allen A.W."/>
            <person name="Alvarado L."/>
            <person name="Arachchi H.M."/>
            <person name="Berlin A.M."/>
            <person name="Chapman S.B."/>
            <person name="Gainer-Dewar J."/>
            <person name="Goldberg J."/>
            <person name="Griggs A."/>
            <person name="Gujja S."/>
            <person name="Hansen M."/>
            <person name="Howarth C."/>
            <person name="Imamovic A."/>
            <person name="Ireland A."/>
            <person name="Larimer J."/>
            <person name="McCowan C."/>
            <person name="Murphy C."/>
            <person name="Pearson M."/>
            <person name="Poon T.W."/>
            <person name="Priest M."/>
            <person name="Roberts A."/>
            <person name="Saif S."/>
            <person name="Shea T."/>
            <person name="Sisk P."/>
            <person name="Sykes S."/>
            <person name="Wortman J."/>
            <person name="Nusbaum C."/>
            <person name="Birren B."/>
        </authorList>
    </citation>
    <scope>NUCLEOTIDE SEQUENCE [LARGE SCALE GENOMIC DNA]</scope>
    <source>
        <strain evidence="6 7">P1976</strain>
    </source>
</reference>
<dbReference type="Proteomes" id="UP000028582">
    <property type="component" value="Unassembled WGS sequence"/>
</dbReference>
<name>A0A081B4H4_PHYNI</name>
<gene>
    <name evidence="6" type="ORF">F444_00382</name>
</gene>
<comment type="domain">
    <text evidence="5">The RxLR-dEER motif acts to carry the protein into the host cell cytoplasm through binding to cell surface phosphatidylinositol-3-phosphate.</text>
</comment>